<dbReference type="RefSeq" id="WP_024352337.1">
    <property type="nucleotide sequence ID" value="NZ_BBWN01000055.1"/>
</dbReference>
<protein>
    <submittedName>
        <fullName evidence="5">Putative 3-hydroxybutyryl-CoA dehydrogenase</fullName>
    </submittedName>
</protein>
<feature type="site" description="Important for catalytic activity" evidence="2">
    <location>
        <position position="114"/>
    </location>
</feature>
<dbReference type="GO" id="GO:0006631">
    <property type="term" value="P:fatty acid metabolic process"/>
    <property type="evidence" value="ECO:0007669"/>
    <property type="project" value="InterPro"/>
</dbReference>
<dbReference type="Pfam" id="PF02737">
    <property type="entry name" value="3HCDH_N"/>
    <property type="match status" value="2"/>
</dbReference>
<dbReference type="InterPro" id="IPR022694">
    <property type="entry name" value="3-OHacyl-CoA_DH"/>
</dbReference>
<keyword evidence="1" id="KW-0560">Oxidoreductase</keyword>
<reference evidence="5" key="1">
    <citation type="journal article" date="2015" name="Proc. Natl. Acad. Sci. U.S.A.">
        <title>Bacterial clade with the ribosomal RNA operon on a small plasmid rather than the chromosome.</title>
        <authorList>
            <person name="Anda M."/>
            <person name="Ohtsubo Y."/>
            <person name="Okubo T."/>
            <person name="Sugawara M."/>
            <person name="Nagata Y."/>
            <person name="Tsuda M."/>
            <person name="Minamisawa K."/>
            <person name="Mitsui H."/>
        </authorList>
    </citation>
    <scope>NUCLEOTIDE SEQUENCE</scope>
    <source>
        <strain evidence="5">DSM 14790</strain>
    </source>
</reference>
<dbReference type="PIRSF" id="PIRSF000105">
    <property type="entry name" value="HCDH"/>
    <property type="match status" value="1"/>
</dbReference>
<evidence type="ECO:0000256" key="1">
    <source>
        <dbReference type="ARBA" id="ARBA00023002"/>
    </source>
</evidence>
<dbReference type="Pfam" id="PF00725">
    <property type="entry name" value="3HCDH"/>
    <property type="match status" value="1"/>
</dbReference>
<organism evidence="5">
    <name type="scientific">Aurantimonas coralicida</name>
    <dbReference type="NCBI Taxonomy" id="182270"/>
    <lineage>
        <taxon>Bacteria</taxon>
        <taxon>Pseudomonadati</taxon>
        <taxon>Pseudomonadota</taxon>
        <taxon>Alphaproteobacteria</taxon>
        <taxon>Hyphomicrobiales</taxon>
        <taxon>Aurantimonadaceae</taxon>
        <taxon>Aurantimonas</taxon>
    </lineage>
</organism>
<evidence type="ECO:0000259" key="4">
    <source>
        <dbReference type="Pfam" id="PF02737"/>
    </source>
</evidence>
<dbReference type="InterPro" id="IPR013328">
    <property type="entry name" value="6PGD_dom2"/>
</dbReference>
<evidence type="ECO:0000259" key="3">
    <source>
        <dbReference type="Pfam" id="PF00725"/>
    </source>
</evidence>
<evidence type="ECO:0000256" key="2">
    <source>
        <dbReference type="PIRSR" id="PIRSR000105-1"/>
    </source>
</evidence>
<dbReference type="AlphaFoldDB" id="A0A0P0YZF6"/>
<accession>A0A0P0YZF6</accession>
<name>A0A0P0YZF6_9HYPH</name>
<dbReference type="EMBL" id="LC066373">
    <property type="protein sequence ID" value="BAT26794.1"/>
    <property type="molecule type" value="Genomic_DNA"/>
</dbReference>
<dbReference type="GO" id="GO:0070403">
    <property type="term" value="F:NAD+ binding"/>
    <property type="evidence" value="ECO:0007669"/>
    <property type="project" value="InterPro"/>
</dbReference>
<dbReference type="InterPro" id="IPR036291">
    <property type="entry name" value="NAD(P)-bd_dom_sf"/>
</dbReference>
<dbReference type="InterPro" id="IPR006108">
    <property type="entry name" value="3HC_DH_C"/>
</dbReference>
<evidence type="ECO:0000313" key="5">
    <source>
        <dbReference type="EMBL" id="BAT26794.1"/>
    </source>
</evidence>
<dbReference type="SUPFAM" id="SSF51735">
    <property type="entry name" value="NAD(P)-binding Rossmann-fold domains"/>
    <property type="match status" value="1"/>
</dbReference>
<dbReference type="PANTHER" id="PTHR48075">
    <property type="entry name" value="3-HYDROXYACYL-COA DEHYDROGENASE FAMILY PROTEIN"/>
    <property type="match status" value="1"/>
</dbReference>
<dbReference type="PANTHER" id="PTHR48075:SF5">
    <property type="entry name" value="3-HYDROXYBUTYRYL-COA DEHYDROGENASE"/>
    <property type="match status" value="1"/>
</dbReference>
<feature type="domain" description="3-hydroxyacyl-CoA dehydrogenase C-terminal" evidence="3">
    <location>
        <begin position="161"/>
        <end position="259"/>
    </location>
</feature>
<dbReference type="Gene3D" id="3.40.50.720">
    <property type="entry name" value="NAD(P)-binding Rossmann-like Domain"/>
    <property type="match status" value="2"/>
</dbReference>
<dbReference type="InterPro" id="IPR006176">
    <property type="entry name" value="3-OHacyl-CoA_DH_NAD-bd"/>
</dbReference>
<dbReference type="InterPro" id="IPR008927">
    <property type="entry name" value="6-PGluconate_DH-like_C_sf"/>
</dbReference>
<dbReference type="SUPFAM" id="SSF48179">
    <property type="entry name" value="6-phosphogluconate dehydrogenase C-terminal domain-like"/>
    <property type="match status" value="1"/>
</dbReference>
<feature type="domain" description="3-hydroxyacyl-CoA dehydrogenase NAD binding" evidence="4">
    <location>
        <begin position="4"/>
        <end position="39"/>
    </location>
</feature>
<sequence>MSGVAIVGAGTMGRAIAAGFARSGKRTLLVSRDPAGADPAPAGVDLVGALPDEPPAMVVEAIPEDLALKTAFFRSVEARYGPDSAPLMASNTSGLPLQDIADRLARPDLFLGIHWFHPADELPMVESVRVAQTAPATVDTALALLRAAGWDSIVVPRPVPGAVVNRLQHAILHEAYHLMAEGLASVEDIDRAARWLLGPRMCIAGLLKQKDLAGLTGHILAQRSIVPDLCHDAEPNEAIQAMLERGETGALAGRGFYDWDGRDAKAEIAAAAARLRRLIAHLDEPA</sequence>
<dbReference type="Gene3D" id="1.10.1040.10">
    <property type="entry name" value="N-(1-d-carboxylethyl)-l-norvaline Dehydrogenase, domain 2"/>
    <property type="match status" value="1"/>
</dbReference>
<dbReference type="GO" id="GO:0016616">
    <property type="term" value="F:oxidoreductase activity, acting on the CH-OH group of donors, NAD or NADP as acceptor"/>
    <property type="evidence" value="ECO:0007669"/>
    <property type="project" value="InterPro"/>
</dbReference>
<proteinExistence type="predicted"/>
<feature type="domain" description="3-hydroxyacyl-CoA dehydrogenase NAD binding" evidence="4">
    <location>
        <begin position="57"/>
        <end position="155"/>
    </location>
</feature>